<accession>A0A8J3Y0G9</accession>
<evidence type="ECO:0000313" key="5">
    <source>
        <dbReference type="Proteomes" id="UP000605992"/>
    </source>
</evidence>
<dbReference type="InterPro" id="IPR050300">
    <property type="entry name" value="GDXG_lipolytic_enzyme"/>
</dbReference>
<dbReference type="AlphaFoldDB" id="A0A8J3Y0G9"/>
<keyword evidence="1" id="KW-0378">Hydrolase</keyword>
<dbReference type="SUPFAM" id="SSF53474">
    <property type="entry name" value="alpha/beta-Hydrolases"/>
    <property type="match status" value="1"/>
</dbReference>
<protein>
    <submittedName>
        <fullName evidence="4">Esterase</fullName>
    </submittedName>
</protein>
<dbReference type="Gene3D" id="3.40.50.1820">
    <property type="entry name" value="alpha/beta hydrolase"/>
    <property type="match status" value="1"/>
</dbReference>
<dbReference type="PANTHER" id="PTHR48081">
    <property type="entry name" value="AB HYDROLASE SUPERFAMILY PROTEIN C4A8.06C"/>
    <property type="match status" value="1"/>
</dbReference>
<evidence type="ECO:0000256" key="1">
    <source>
        <dbReference type="ARBA" id="ARBA00022801"/>
    </source>
</evidence>
<proteinExistence type="predicted"/>
<keyword evidence="5" id="KW-1185">Reference proteome</keyword>
<feature type="transmembrane region" description="Helical" evidence="2">
    <location>
        <begin position="6"/>
        <end position="27"/>
    </location>
</feature>
<reference evidence="4" key="1">
    <citation type="submission" date="2021-01" db="EMBL/GenBank/DDBJ databases">
        <title>Whole genome shotgun sequence of Planotetraspora thailandica NBRC 104271.</title>
        <authorList>
            <person name="Komaki H."/>
            <person name="Tamura T."/>
        </authorList>
    </citation>
    <scope>NUCLEOTIDE SEQUENCE</scope>
    <source>
        <strain evidence="4">NBRC 104271</strain>
    </source>
</reference>
<name>A0A8J3Y0G9_9ACTN</name>
<evidence type="ECO:0000256" key="2">
    <source>
        <dbReference type="SAM" id="Phobius"/>
    </source>
</evidence>
<dbReference type="PANTHER" id="PTHR48081:SF33">
    <property type="entry name" value="KYNURENINE FORMAMIDASE"/>
    <property type="match status" value="1"/>
</dbReference>
<dbReference type="Pfam" id="PF20434">
    <property type="entry name" value="BD-FAE"/>
    <property type="match status" value="1"/>
</dbReference>
<sequence>MEHVMPLGYLLSSTLIALAAVVALAALRRPRALADLSFRVGIVINELPFIVLFLLLASTALAFAQGDLAGPVGWVPLVPAVVATAGLAVVVRRGLRTKPAVEHALADALGSGWRAAIDPGLSVRLRRRLPLAHILLRPFFAHRRDVERVANLAYGDAGKRNLLDVYRHRSRPSGAPILIHLHGGGYFSGRKNSQSLPLIYRFASQGWVCISANYRLRPAVEFPDHLVDLKKVIAWVREHAHEYGGDPSTVFVSGSSAGGHLASIAALTPNDPAFQPGFEDADTTVTAVISLNGYYGTYYGQGLESSPLNYVKADAPPFFIAHGDLDTVTFVEGARVFAEKLRASSDNPVVYAELPGAQHAFDLFHSLRFEAVVDAAEAFAAWVRSRTR</sequence>
<gene>
    <name evidence="4" type="primary">lipO</name>
    <name evidence="4" type="ORF">Pth03_69720</name>
</gene>
<keyword evidence="2" id="KW-0472">Membrane</keyword>
<dbReference type="InterPro" id="IPR029058">
    <property type="entry name" value="AB_hydrolase_fold"/>
</dbReference>
<dbReference type="GO" id="GO:0016787">
    <property type="term" value="F:hydrolase activity"/>
    <property type="evidence" value="ECO:0007669"/>
    <property type="project" value="UniProtKB-KW"/>
</dbReference>
<dbReference type="Proteomes" id="UP000605992">
    <property type="component" value="Unassembled WGS sequence"/>
</dbReference>
<feature type="transmembrane region" description="Helical" evidence="2">
    <location>
        <begin position="47"/>
        <end position="66"/>
    </location>
</feature>
<keyword evidence="2" id="KW-0812">Transmembrane</keyword>
<evidence type="ECO:0000259" key="3">
    <source>
        <dbReference type="Pfam" id="PF20434"/>
    </source>
</evidence>
<keyword evidence="2" id="KW-1133">Transmembrane helix</keyword>
<comment type="caution">
    <text evidence="4">The sequence shown here is derived from an EMBL/GenBank/DDBJ whole genome shotgun (WGS) entry which is preliminary data.</text>
</comment>
<organism evidence="4 5">
    <name type="scientific">Planotetraspora thailandica</name>
    <dbReference type="NCBI Taxonomy" id="487172"/>
    <lineage>
        <taxon>Bacteria</taxon>
        <taxon>Bacillati</taxon>
        <taxon>Actinomycetota</taxon>
        <taxon>Actinomycetes</taxon>
        <taxon>Streptosporangiales</taxon>
        <taxon>Streptosporangiaceae</taxon>
        <taxon>Planotetraspora</taxon>
    </lineage>
</organism>
<dbReference type="InterPro" id="IPR049492">
    <property type="entry name" value="BD-FAE-like_dom"/>
</dbReference>
<evidence type="ECO:0000313" key="4">
    <source>
        <dbReference type="EMBL" id="GII58583.1"/>
    </source>
</evidence>
<feature type="transmembrane region" description="Helical" evidence="2">
    <location>
        <begin position="72"/>
        <end position="91"/>
    </location>
</feature>
<dbReference type="EMBL" id="BOOR01000067">
    <property type="protein sequence ID" value="GII58583.1"/>
    <property type="molecule type" value="Genomic_DNA"/>
</dbReference>
<feature type="domain" description="BD-FAE-like" evidence="3">
    <location>
        <begin position="163"/>
        <end position="291"/>
    </location>
</feature>